<dbReference type="PANTHER" id="PTHR37792:SF1">
    <property type="entry name" value="RIBONUCLEASE MRP PROTEIN SUBUNIT RMP1"/>
    <property type="match status" value="1"/>
</dbReference>
<feature type="region of interest" description="Disordered" evidence="1">
    <location>
        <begin position="265"/>
        <end position="301"/>
    </location>
</feature>
<dbReference type="GO" id="GO:0042134">
    <property type="term" value="F:rRNA primary transcript binding"/>
    <property type="evidence" value="ECO:0007669"/>
    <property type="project" value="InterPro"/>
</dbReference>
<sequence length="301" mass="34318">MLRRNRRLHSPNVLDRNSLLAFKFSSIDAVLKDLKVFSRLLHTLSSSQRNESHILERLYYKSKNQHHSALFWRHVCEMRKFAKRLEEFNVAGVLDSLRVTFFRGADPNNAKSMSGSWTQYPDEKYVSDVTSSLAAFSSLAQKMHEKLSTTYRSFSLAMQTGAFIQLILTLTAIASRMAILVSELDNTAQKIKQVLVRLLSVLRVGLEQSQVASGFTKRFQNDQIPVSEKKHSSTPLPPASQQSMSLEMPVVAPVRTVLQDVPIVVERKQKPERTKPDVKPDGSIKKKRKKRKDEIDDIFGF</sequence>
<evidence type="ECO:0000256" key="1">
    <source>
        <dbReference type="SAM" id="MobiDB-lite"/>
    </source>
</evidence>
<evidence type="ECO:0000313" key="3">
    <source>
        <dbReference type="EMBL" id="KAF5368553.1"/>
    </source>
</evidence>
<accession>A0A8H5GNW3</accession>
<organism evidence="3 4">
    <name type="scientific">Tetrapyrgos nigripes</name>
    <dbReference type="NCBI Taxonomy" id="182062"/>
    <lineage>
        <taxon>Eukaryota</taxon>
        <taxon>Fungi</taxon>
        <taxon>Dikarya</taxon>
        <taxon>Basidiomycota</taxon>
        <taxon>Agaricomycotina</taxon>
        <taxon>Agaricomycetes</taxon>
        <taxon>Agaricomycetidae</taxon>
        <taxon>Agaricales</taxon>
        <taxon>Marasmiineae</taxon>
        <taxon>Marasmiaceae</taxon>
        <taxon>Tetrapyrgos</taxon>
    </lineage>
</organism>
<name>A0A8H5GNW3_9AGAR</name>
<feature type="domain" description="Nucleolus and neural progenitor protein-like N-terminal" evidence="2">
    <location>
        <begin position="28"/>
        <end position="184"/>
    </location>
</feature>
<dbReference type="GO" id="GO:0000294">
    <property type="term" value="P:nuclear-transcribed mRNA catabolic process, RNase MRP-dependent"/>
    <property type="evidence" value="ECO:0007669"/>
    <property type="project" value="TreeGrafter"/>
</dbReference>
<feature type="compositionally biased region" description="Basic and acidic residues" evidence="1">
    <location>
        <begin position="265"/>
        <end position="284"/>
    </location>
</feature>
<dbReference type="InterPro" id="IPR047205">
    <property type="entry name" value="RMP1"/>
</dbReference>
<dbReference type="AlphaFoldDB" id="A0A8H5GNW3"/>
<dbReference type="Proteomes" id="UP000559256">
    <property type="component" value="Unassembled WGS sequence"/>
</dbReference>
<proteinExistence type="predicted"/>
<gene>
    <name evidence="3" type="ORF">D9758_002231</name>
</gene>
<keyword evidence="4" id="KW-1185">Reference proteome</keyword>
<comment type="caution">
    <text evidence="3">The sequence shown here is derived from an EMBL/GenBank/DDBJ whole genome shotgun (WGS) entry which is preliminary data.</text>
</comment>
<dbReference type="OrthoDB" id="114080at2759"/>
<protein>
    <recommendedName>
        <fullName evidence="2">Nucleolus and neural progenitor protein-like N-terminal domain-containing protein</fullName>
    </recommendedName>
</protein>
<evidence type="ECO:0000259" key="2">
    <source>
        <dbReference type="Pfam" id="PF14780"/>
    </source>
</evidence>
<dbReference type="EMBL" id="JAACJM010000015">
    <property type="protein sequence ID" value="KAF5368553.1"/>
    <property type="molecule type" value="Genomic_DNA"/>
</dbReference>
<feature type="region of interest" description="Disordered" evidence="1">
    <location>
        <begin position="222"/>
        <end position="243"/>
    </location>
</feature>
<dbReference type="InterPro" id="IPR027951">
    <property type="entry name" value="Nepro_N"/>
</dbReference>
<evidence type="ECO:0000313" key="4">
    <source>
        <dbReference type="Proteomes" id="UP000559256"/>
    </source>
</evidence>
<reference evidence="3 4" key="1">
    <citation type="journal article" date="2020" name="ISME J.">
        <title>Uncovering the hidden diversity of litter-decomposition mechanisms in mushroom-forming fungi.</title>
        <authorList>
            <person name="Floudas D."/>
            <person name="Bentzer J."/>
            <person name="Ahren D."/>
            <person name="Johansson T."/>
            <person name="Persson P."/>
            <person name="Tunlid A."/>
        </authorList>
    </citation>
    <scope>NUCLEOTIDE SEQUENCE [LARGE SCALE GENOMIC DNA]</scope>
    <source>
        <strain evidence="3 4">CBS 291.85</strain>
    </source>
</reference>
<dbReference type="GO" id="GO:0000466">
    <property type="term" value="P:maturation of 5.8S rRNA from tricistronic rRNA transcript (SSU-rRNA, 5.8S rRNA, LSU-rRNA)"/>
    <property type="evidence" value="ECO:0007669"/>
    <property type="project" value="TreeGrafter"/>
</dbReference>
<dbReference type="GO" id="GO:0000172">
    <property type="term" value="C:ribonuclease MRP complex"/>
    <property type="evidence" value="ECO:0007669"/>
    <property type="project" value="InterPro"/>
</dbReference>
<dbReference type="Pfam" id="PF14780">
    <property type="entry name" value="NEPRO_N"/>
    <property type="match status" value="1"/>
</dbReference>
<dbReference type="PANTHER" id="PTHR37792">
    <property type="entry name" value="RIBONUCLEASE MRP PROTEIN SUBUNIT RMP1"/>
    <property type="match status" value="1"/>
</dbReference>